<name>A0A1I0TBB2_9NOCA</name>
<gene>
    <name evidence="2" type="ORF">SAMN05444374_105118</name>
</gene>
<dbReference type="InterPro" id="IPR038765">
    <property type="entry name" value="Papain-like_cys_pep_sf"/>
</dbReference>
<dbReference type="Pfam" id="PF01841">
    <property type="entry name" value="Transglut_core"/>
    <property type="match status" value="1"/>
</dbReference>
<proteinExistence type="predicted"/>
<protein>
    <submittedName>
        <fullName evidence="2">Transglutaminase-like enzyme, putative cysteine protease</fullName>
    </submittedName>
</protein>
<keyword evidence="2" id="KW-0378">Hydrolase</keyword>
<dbReference type="SUPFAM" id="SSF54001">
    <property type="entry name" value="Cysteine proteinases"/>
    <property type="match status" value="1"/>
</dbReference>
<organism evidence="2 3">
    <name type="scientific">Rhodococcoides kroppenstedtii</name>
    <dbReference type="NCBI Taxonomy" id="293050"/>
    <lineage>
        <taxon>Bacteria</taxon>
        <taxon>Bacillati</taxon>
        <taxon>Actinomycetota</taxon>
        <taxon>Actinomycetes</taxon>
        <taxon>Mycobacteriales</taxon>
        <taxon>Nocardiaceae</taxon>
        <taxon>Rhodococcoides</taxon>
    </lineage>
</organism>
<evidence type="ECO:0000313" key="2">
    <source>
        <dbReference type="EMBL" id="SFA49065.1"/>
    </source>
</evidence>
<evidence type="ECO:0000259" key="1">
    <source>
        <dbReference type="SMART" id="SM00460"/>
    </source>
</evidence>
<dbReference type="GO" id="GO:0008233">
    <property type="term" value="F:peptidase activity"/>
    <property type="evidence" value="ECO:0007669"/>
    <property type="project" value="UniProtKB-KW"/>
</dbReference>
<feature type="domain" description="Transglutaminase-like" evidence="1">
    <location>
        <begin position="188"/>
        <end position="258"/>
    </location>
</feature>
<dbReference type="RefSeq" id="WP_068362097.1">
    <property type="nucleotide sequence ID" value="NZ_FOJN01000005.1"/>
</dbReference>
<dbReference type="SMART" id="SM00460">
    <property type="entry name" value="TGc"/>
    <property type="match status" value="1"/>
</dbReference>
<dbReference type="EMBL" id="FOJN01000005">
    <property type="protein sequence ID" value="SFA49065.1"/>
    <property type="molecule type" value="Genomic_DNA"/>
</dbReference>
<evidence type="ECO:0000313" key="3">
    <source>
        <dbReference type="Proteomes" id="UP000182054"/>
    </source>
</evidence>
<dbReference type="Proteomes" id="UP000182054">
    <property type="component" value="Unassembled WGS sequence"/>
</dbReference>
<sequence>MTAVPVAPPHPDVRWYAITHITNYHYSAPVTSSYGRGHVFPRTTATQRCLDATVTVSPTPTDASSGVDVQGNETVFFHVTTPHEHLRVTARSLVAVTAPDPSLRATGAAAAPWEQSRPGGRPDAALDVEFALDLDPPEITADVREYAAVSFRPGRPLAEAVFDLQHRIHEDFTYLSGSTTTTTTVAQVMATRTGVCQDFARVAAACLRSQGLAARYVSGYLSTTPPPGKERLVGVDASHAWVSVRSADGRWFDIDPTNDQWCDDRYVTVARGRDYDDVPPLRGIIYTDSARSRIHVSVDVAPVTAPTAPAVR</sequence>
<dbReference type="InterPro" id="IPR013589">
    <property type="entry name" value="Bac_transglu_N"/>
</dbReference>
<dbReference type="Pfam" id="PF08379">
    <property type="entry name" value="Bact_transglu_N"/>
    <property type="match status" value="1"/>
</dbReference>
<dbReference type="GeneID" id="85485571"/>
<reference evidence="2 3" key="1">
    <citation type="submission" date="2016-10" db="EMBL/GenBank/DDBJ databases">
        <authorList>
            <person name="de Groot N.N."/>
        </authorList>
    </citation>
    <scope>NUCLEOTIDE SEQUENCE [LARGE SCALE GENOMIC DNA]</scope>
    <source>
        <strain evidence="2 3">DSM 44908</strain>
    </source>
</reference>
<dbReference type="InterPro" id="IPR002931">
    <property type="entry name" value="Transglutaminase-like"/>
</dbReference>
<keyword evidence="2" id="KW-0645">Protease</keyword>
<dbReference type="OrthoDB" id="9804023at2"/>
<dbReference type="GO" id="GO:0006508">
    <property type="term" value="P:proteolysis"/>
    <property type="evidence" value="ECO:0007669"/>
    <property type="project" value="UniProtKB-KW"/>
</dbReference>
<accession>A0A1I0TBB2</accession>
<dbReference type="Gene3D" id="3.10.620.30">
    <property type="match status" value="1"/>
</dbReference>
<dbReference type="AlphaFoldDB" id="A0A1I0TBB2"/>
<dbReference type="PANTHER" id="PTHR33490:SF7">
    <property type="entry name" value="BLR2979 PROTEIN"/>
    <property type="match status" value="1"/>
</dbReference>
<dbReference type="PANTHER" id="PTHR33490">
    <property type="entry name" value="BLR5614 PROTEIN-RELATED"/>
    <property type="match status" value="1"/>
</dbReference>